<evidence type="ECO:0000256" key="1">
    <source>
        <dbReference type="SAM" id="Phobius"/>
    </source>
</evidence>
<evidence type="ECO:0000313" key="3">
    <source>
        <dbReference type="Proteomes" id="UP000029121"/>
    </source>
</evidence>
<dbReference type="AlphaFoldDB" id="R0IFE5"/>
<accession>R0IFE5</accession>
<keyword evidence="1" id="KW-0812">Transmembrane</keyword>
<dbReference type="EMBL" id="KB870805">
    <property type="protein sequence ID" value="EOA36995.1"/>
    <property type="molecule type" value="Genomic_DNA"/>
</dbReference>
<feature type="transmembrane region" description="Helical" evidence="1">
    <location>
        <begin position="245"/>
        <end position="265"/>
    </location>
</feature>
<evidence type="ECO:0000313" key="2">
    <source>
        <dbReference type="EMBL" id="EOA36995.1"/>
    </source>
</evidence>
<sequence length="271" mass="29870">MVYWARRVRLSYWVVGCTTPSLDTPCHQPPHLIKRRRLLSLVVRSVDCSTFSINTSLLPFPQVCSSSSLPVSSTFGSFWMVGKSVALVLWNSDLVSTSLMVLDTIVSTFVLSCGTLIALVRTFTAICRLYLEVALLGSVLWQFKKRSLLSFFVPDFLVHRGFYSPHLSFQKLIILPNTSLVCSGIVIGSMVVKIVLLAEARIVVQDGYRSTFVDCLTQETLFPFGDSPLSISVFMSNVVDLNLPSYPISLLVVVLVVWALCSFVVSSVGGG</sequence>
<proteinExistence type="predicted"/>
<feature type="transmembrane region" description="Helical" evidence="1">
    <location>
        <begin position="172"/>
        <end position="196"/>
    </location>
</feature>
<gene>
    <name evidence="2" type="ORF">CARUB_v10010004mg</name>
</gene>
<organism evidence="2 3">
    <name type="scientific">Capsella rubella</name>
    <dbReference type="NCBI Taxonomy" id="81985"/>
    <lineage>
        <taxon>Eukaryota</taxon>
        <taxon>Viridiplantae</taxon>
        <taxon>Streptophyta</taxon>
        <taxon>Embryophyta</taxon>
        <taxon>Tracheophyta</taxon>
        <taxon>Spermatophyta</taxon>
        <taxon>Magnoliopsida</taxon>
        <taxon>eudicotyledons</taxon>
        <taxon>Gunneridae</taxon>
        <taxon>Pentapetalae</taxon>
        <taxon>rosids</taxon>
        <taxon>malvids</taxon>
        <taxon>Brassicales</taxon>
        <taxon>Brassicaceae</taxon>
        <taxon>Camelineae</taxon>
        <taxon>Capsella</taxon>
    </lineage>
</organism>
<keyword evidence="1" id="KW-1133">Transmembrane helix</keyword>
<protein>
    <submittedName>
        <fullName evidence="2">Uncharacterized protein</fullName>
    </submittedName>
</protein>
<reference evidence="3" key="1">
    <citation type="journal article" date="2013" name="Nat. Genet.">
        <title>The Capsella rubella genome and the genomic consequences of rapid mating system evolution.</title>
        <authorList>
            <person name="Slotte T."/>
            <person name="Hazzouri K.M."/>
            <person name="Agren J.A."/>
            <person name="Koenig D."/>
            <person name="Maumus F."/>
            <person name="Guo Y.L."/>
            <person name="Steige K."/>
            <person name="Platts A.E."/>
            <person name="Escobar J.S."/>
            <person name="Newman L.K."/>
            <person name="Wang W."/>
            <person name="Mandakova T."/>
            <person name="Vello E."/>
            <person name="Smith L.M."/>
            <person name="Henz S.R."/>
            <person name="Steffen J."/>
            <person name="Takuno S."/>
            <person name="Brandvain Y."/>
            <person name="Coop G."/>
            <person name="Andolfatto P."/>
            <person name="Hu T.T."/>
            <person name="Blanchette M."/>
            <person name="Clark R.M."/>
            <person name="Quesneville H."/>
            <person name="Nordborg M."/>
            <person name="Gaut B.S."/>
            <person name="Lysak M.A."/>
            <person name="Jenkins J."/>
            <person name="Grimwood J."/>
            <person name="Chapman J."/>
            <person name="Prochnik S."/>
            <person name="Shu S."/>
            <person name="Rokhsar D."/>
            <person name="Schmutz J."/>
            <person name="Weigel D."/>
            <person name="Wright S.I."/>
        </authorList>
    </citation>
    <scope>NUCLEOTIDE SEQUENCE [LARGE SCALE GENOMIC DNA]</scope>
    <source>
        <strain evidence="3">cv. Monte Gargano</strain>
    </source>
</reference>
<keyword evidence="3" id="KW-1185">Reference proteome</keyword>
<dbReference type="Proteomes" id="UP000029121">
    <property type="component" value="Unassembled WGS sequence"/>
</dbReference>
<keyword evidence="1" id="KW-0472">Membrane</keyword>
<name>R0IFE5_9BRAS</name>